<dbReference type="PANTHER" id="PTHR33164:SF64">
    <property type="entry name" value="TRANSCRIPTIONAL REGULATOR SLYA"/>
    <property type="match status" value="1"/>
</dbReference>
<protein>
    <recommendedName>
        <fullName evidence="4">HTH marR-type domain-containing protein</fullName>
    </recommendedName>
</protein>
<dbReference type="GO" id="GO:0003677">
    <property type="term" value="F:DNA binding"/>
    <property type="evidence" value="ECO:0007669"/>
    <property type="project" value="UniProtKB-KW"/>
</dbReference>
<dbReference type="InterPro" id="IPR036388">
    <property type="entry name" value="WH-like_DNA-bd_sf"/>
</dbReference>
<evidence type="ECO:0000256" key="2">
    <source>
        <dbReference type="ARBA" id="ARBA00023125"/>
    </source>
</evidence>
<keyword evidence="2" id="KW-0238">DNA-binding</keyword>
<evidence type="ECO:0000259" key="4">
    <source>
        <dbReference type="PROSITE" id="PS50995"/>
    </source>
</evidence>
<dbReference type="PANTHER" id="PTHR33164">
    <property type="entry name" value="TRANSCRIPTIONAL REGULATOR, MARR FAMILY"/>
    <property type="match status" value="1"/>
</dbReference>
<dbReference type="PROSITE" id="PS50995">
    <property type="entry name" value="HTH_MARR_2"/>
    <property type="match status" value="1"/>
</dbReference>
<dbReference type="GO" id="GO:0006950">
    <property type="term" value="P:response to stress"/>
    <property type="evidence" value="ECO:0007669"/>
    <property type="project" value="TreeGrafter"/>
</dbReference>
<feature type="domain" description="HTH marR-type" evidence="4">
    <location>
        <begin position="1"/>
        <end position="119"/>
    </location>
</feature>
<dbReference type="InterPro" id="IPR039422">
    <property type="entry name" value="MarR/SlyA-like"/>
</dbReference>
<gene>
    <name evidence="5" type="ORF">NS319_16625</name>
</gene>
<proteinExistence type="predicted"/>
<dbReference type="InterPro" id="IPR000835">
    <property type="entry name" value="HTH_MarR-typ"/>
</dbReference>
<dbReference type="GO" id="GO:0003700">
    <property type="term" value="F:DNA-binding transcription factor activity"/>
    <property type="evidence" value="ECO:0007669"/>
    <property type="project" value="InterPro"/>
</dbReference>
<dbReference type="SMART" id="SM00347">
    <property type="entry name" value="HTH_MARR"/>
    <property type="match status" value="1"/>
</dbReference>
<organism evidence="5 6">
    <name type="scientific">Sphingomonas sanguinis</name>
    <dbReference type="NCBI Taxonomy" id="33051"/>
    <lineage>
        <taxon>Bacteria</taxon>
        <taxon>Pseudomonadati</taxon>
        <taxon>Pseudomonadota</taxon>
        <taxon>Alphaproteobacteria</taxon>
        <taxon>Sphingomonadales</taxon>
        <taxon>Sphingomonadaceae</taxon>
        <taxon>Sphingomonas</taxon>
    </lineage>
</organism>
<dbReference type="PROSITE" id="PS01117">
    <property type="entry name" value="HTH_MARR_1"/>
    <property type="match status" value="1"/>
</dbReference>
<dbReference type="InterPro" id="IPR023187">
    <property type="entry name" value="Tscrpt_reg_MarR-type_CS"/>
</dbReference>
<name>A0A147HSL5_9SPHN</name>
<evidence type="ECO:0000256" key="3">
    <source>
        <dbReference type="ARBA" id="ARBA00023163"/>
    </source>
</evidence>
<dbReference type="AlphaFoldDB" id="A0A147HSL5"/>
<dbReference type="EMBL" id="LDTD01000145">
    <property type="protein sequence ID" value="KTT67848.1"/>
    <property type="molecule type" value="Genomic_DNA"/>
</dbReference>
<dbReference type="Pfam" id="PF01047">
    <property type="entry name" value="MarR"/>
    <property type="match status" value="1"/>
</dbReference>
<keyword evidence="1" id="KW-0805">Transcription regulation</keyword>
<dbReference type="InterPro" id="IPR036390">
    <property type="entry name" value="WH_DNA-bd_sf"/>
</dbReference>
<comment type="caution">
    <text evidence="5">The sequence shown here is derived from an EMBL/GenBank/DDBJ whole genome shotgun (WGS) entry which is preliminary data.</text>
</comment>
<evidence type="ECO:0000313" key="6">
    <source>
        <dbReference type="Proteomes" id="UP000072867"/>
    </source>
</evidence>
<reference evidence="5 6" key="1">
    <citation type="journal article" date="2016" name="Front. Microbiol.">
        <title>Genomic Resource of Rice Seed Associated Bacteria.</title>
        <authorList>
            <person name="Midha S."/>
            <person name="Bansal K."/>
            <person name="Sharma S."/>
            <person name="Kumar N."/>
            <person name="Patil P.P."/>
            <person name="Chaudhry V."/>
            <person name="Patil P.B."/>
        </authorList>
    </citation>
    <scope>NUCLEOTIDE SEQUENCE [LARGE SCALE GENOMIC DNA]</scope>
    <source>
        <strain evidence="5 6">NS319</strain>
    </source>
</reference>
<keyword evidence="3" id="KW-0804">Transcription</keyword>
<dbReference type="Gene3D" id="1.10.10.10">
    <property type="entry name" value="Winged helix-like DNA-binding domain superfamily/Winged helix DNA-binding domain"/>
    <property type="match status" value="1"/>
</dbReference>
<dbReference type="SUPFAM" id="SSF46785">
    <property type="entry name" value="Winged helix' DNA-binding domain"/>
    <property type="match status" value="1"/>
</dbReference>
<sequence length="128" mass="14005">MLRLARSAHGDYQLTSAQYSALSVLHERGALPLVELARAERVAHPTMSRIVAGLVKMGAVCRPAQEIDRRQRGVALTEEGRALYERIAGNRTAVMAAVLGKLTPSARQEVLDVVTSVVTEIEQRDDRS</sequence>
<dbReference type="PATRIC" id="fig|33051.3.peg.872"/>
<evidence type="ECO:0000313" key="5">
    <source>
        <dbReference type="EMBL" id="KTT67848.1"/>
    </source>
</evidence>
<evidence type="ECO:0000256" key="1">
    <source>
        <dbReference type="ARBA" id="ARBA00023015"/>
    </source>
</evidence>
<dbReference type="Proteomes" id="UP000072867">
    <property type="component" value="Unassembled WGS sequence"/>
</dbReference>
<accession>A0A147HSL5</accession>